<accession>A0A1H7RLP7</accession>
<gene>
    <name evidence="1" type="ORF">SAMN05216387_1187</name>
</gene>
<keyword evidence="2" id="KW-1185">Reference proteome</keyword>
<dbReference type="EMBL" id="FOBH01000018">
    <property type="protein sequence ID" value="SEL60938.1"/>
    <property type="molecule type" value="Genomic_DNA"/>
</dbReference>
<dbReference type="AlphaFoldDB" id="A0A1H7RLP7"/>
<evidence type="ECO:0000313" key="2">
    <source>
        <dbReference type="Proteomes" id="UP000198620"/>
    </source>
</evidence>
<protein>
    <submittedName>
        <fullName evidence="1">Uncharacterized protein</fullName>
    </submittedName>
</protein>
<reference evidence="1 2" key="1">
    <citation type="submission" date="2016-10" db="EMBL/GenBank/DDBJ databases">
        <authorList>
            <person name="de Groot N.N."/>
        </authorList>
    </citation>
    <scope>NUCLEOTIDE SEQUENCE [LARGE SCALE GENOMIC DNA]</scope>
    <source>
        <strain evidence="1 2">Nv1</strain>
    </source>
</reference>
<dbReference type="Proteomes" id="UP000198620">
    <property type="component" value="Unassembled WGS sequence"/>
</dbReference>
<evidence type="ECO:0000313" key="1">
    <source>
        <dbReference type="EMBL" id="SEL60938.1"/>
    </source>
</evidence>
<sequence length="53" mass="6076">MLQVIGNARIREDEALNFVERVLFQPGSKKVDLADFDLLSRISHIGVESWFTN</sequence>
<name>A0A1H7RLP7_9PROT</name>
<proteinExistence type="predicted"/>
<organism evidence="1 2">
    <name type="scientific">Nitrosovibrio tenuis</name>
    <dbReference type="NCBI Taxonomy" id="1233"/>
    <lineage>
        <taxon>Bacteria</taxon>
        <taxon>Pseudomonadati</taxon>
        <taxon>Pseudomonadota</taxon>
        <taxon>Betaproteobacteria</taxon>
        <taxon>Nitrosomonadales</taxon>
        <taxon>Nitrosomonadaceae</taxon>
        <taxon>Nitrosovibrio</taxon>
    </lineage>
</organism>